<gene>
    <name evidence="1" type="ORF">ACFOET_19540</name>
</gene>
<keyword evidence="2" id="KW-1185">Reference proteome</keyword>
<dbReference type="EMBL" id="JBHRTA010000061">
    <property type="protein sequence ID" value="MFC3199821.1"/>
    <property type="molecule type" value="Genomic_DNA"/>
</dbReference>
<organism evidence="1 2">
    <name type="scientific">Parapedobacter deserti</name>
    <dbReference type="NCBI Taxonomy" id="1912957"/>
    <lineage>
        <taxon>Bacteria</taxon>
        <taxon>Pseudomonadati</taxon>
        <taxon>Bacteroidota</taxon>
        <taxon>Sphingobacteriia</taxon>
        <taxon>Sphingobacteriales</taxon>
        <taxon>Sphingobacteriaceae</taxon>
        <taxon>Parapedobacter</taxon>
    </lineage>
</organism>
<evidence type="ECO:0008006" key="3">
    <source>
        <dbReference type="Google" id="ProtNLM"/>
    </source>
</evidence>
<comment type="caution">
    <text evidence="1">The sequence shown here is derived from an EMBL/GenBank/DDBJ whole genome shotgun (WGS) entry which is preliminary data.</text>
</comment>
<name>A0ABV7JUL4_9SPHI</name>
<accession>A0ABV7JUL4</accession>
<evidence type="ECO:0000313" key="2">
    <source>
        <dbReference type="Proteomes" id="UP001595526"/>
    </source>
</evidence>
<reference evidence="2" key="1">
    <citation type="journal article" date="2019" name="Int. J. Syst. Evol. Microbiol.">
        <title>The Global Catalogue of Microorganisms (GCM) 10K type strain sequencing project: providing services to taxonomists for standard genome sequencing and annotation.</title>
        <authorList>
            <consortium name="The Broad Institute Genomics Platform"/>
            <consortium name="The Broad Institute Genome Sequencing Center for Infectious Disease"/>
            <person name="Wu L."/>
            <person name="Ma J."/>
        </authorList>
    </citation>
    <scope>NUCLEOTIDE SEQUENCE [LARGE SCALE GENOMIC DNA]</scope>
    <source>
        <strain evidence="2">KCTC 52416</strain>
    </source>
</reference>
<dbReference type="RefSeq" id="WP_379025815.1">
    <property type="nucleotide sequence ID" value="NZ_JBHRTA010000061.1"/>
</dbReference>
<evidence type="ECO:0000313" key="1">
    <source>
        <dbReference type="EMBL" id="MFC3199821.1"/>
    </source>
</evidence>
<dbReference type="Proteomes" id="UP001595526">
    <property type="component" value="Unassembled WGS sequence"/>
</dbReference>
<proteinExistence type="predicted"/>
<sequence>MAPDAHSLILAGECCAFKRHDYKKAIRLCERAYLAACRENNSVLEFRSLLRLIQFSFAIGKYEAILVNGGKAEYLAVKTKNYYELGHILRMKARALAAFGFYQESATELDRAMRVAELVADEEK</sequence>
<protein>
    <recommendedName>
        <fullName evidence="3">Tetratricopeptide repeat protein</fullName>
    </recommendedName>
</protein>